<dbReference type="Proteomes" id="UP000034680">
    <property type="component" value="Unassembled WGS sequence"/>
</dbReference>
<reference evidence="16 17" key="1">
    <citation type="submission" date="2015-05" db="EMBL/GenBank/DDBJ databases">
        <title>Distinctive expansion of gene families associated with plant cell wall degradation and secondary metabolism in the genomes of grapevine trunk pathogens.</title>
        <authorList>
            <person name="Lawrence D.P."/>
            <person name="Travadon R."/>
            <person name="Rolshausen P.E."/>
            <person name="Baumgartner K."/>
        </authorList>
    </citation>
    <scope>NUCLEOTIDE SEQUENCE [LARGE SCALE GENOMIC DNA]</scope>
    <source>
        <strain evidence="16">DA912</strain>
    </source>
</reference>
<keyword evidence="17" id="KW-1185">Reference proteome</keyword>
<dbReference type="InterPro" id="IPR014729">
    <property type="entry name" value="Rossmann-like_a/b/a_fold"/>
</dbReference>
<dbReference type="InterPro" id="IPR050081">
    <property type="entry name" value="Ile-tRNA_ligase"/>
</dbReference>
<dbReference type="CDD" id="cd07960">
    <property type="entry name" value="Anticodon_Ia_Ile_BEm"/>
    <property type="match status" value="1"/>
</dbReference>
<evidence type="ECO:0000256" key="1">
    <source>
        <dbReference type="ARBA" id="ARBA00004173"/>
    </source>
</evidence>
<organism evidence="16 17">
    <name type="scientific">Diaporthe ampelina</name>
    <dbReference type="NCBI Taxonomy" id="1214573"/>
    <lineage>
        <taxon>Eukaryota</taxon>
        <taxon>Fungi</taxon>
        <taxon>Dikarya</taxon>
        <taxon>Ascomycota</taxon>
        <taxon>Pezizomycotina</taxon>
        <taxon>Sordariomycetes</taxon>
        <taxon>Sordariomycetidae</taxon>
        <taxon>Diaporthales</taxon>
        <taxon>Diaporthaceae</taxon>
        <taxon>Diaporthe</taxon>
    </lineage>
</organism>
<comment type="subcellular location">
    <subcellularLocation>
        <location evidence="1">Mitochondrion</location>
    </subcellularLocation>
</comment>
<proteinExistence type="inferred from homology"/>
<dbReference type="GO" id="GO:0005739">
    <property type="term" value="C:mitochondrion"/>
    <property type="evidence" value="ECO:0007669"/>
    <property type="project" value="UniProtKB-SubCell"/>
</dbReference>
<dbReference type="GO" id="GO:0002161">
    <property type="term" value="F:aminoacyl-tRNA deacylase activity"/>
    <property type="evidence" value="ECO:0007669"/>
    <property type="project" value="InterPro"/>
</dbReference>
<reference evidence="16 17" key="2">
    <citation type="submission" date="2015-05" db="EMBL/GenBank/DDBJ databases">
        <authorList>
            <person name="Morales-Cruz A."/>
            <person name="Amrine K.C."/>
            <person name="Cantu D."/>
        </authorList>
    </citation>
    <scope>NUCLEOTIDE SEQUENCE [LARGE SCALE GENOMIC DNA]</scope>
    <source>
        <strain evidence="16">DA912</strain>
    </source>
</reference>
<dbReference type="SUPFAM" id="SSF50677">
    <property type="entry name" value="ValRS/IleRS/LeuRS editing domain"/>
    <property type="match status" value="1"/>
</dbReference>
<dbReference type="GO" id="GO:0000049">
    <property type="term" value="F:tRNA binding"/>
    <property type="evidence" value="ECO:0007669"/>
    <property type="project" value="InterPro"/>
</dbReference>
<dbReference type="InterPro" id="IPR033708">
    <property type="entry name" value="Anticodon_Ile_BEm"/>
</dbReference>
<evidence type="ECO:0000256" key="11">
    <source>
        <dbReference type="ARBA" id="ARBA00068280"/>
    </source>
</evidence>
<evidence type="ECO:0000256" key="5">
    <source>
        <dbReference type="ARBA" id="ARBA00022741"/>
    </source>
</evidence>
<feature type="region of interest" description="Disordered" evidence="13">
    <location>
        <begin position="1"/>
        <end position="22"/>
    </location>
</feature>
<evidence type="ECO:0000313" key="17">
    <source>
        <dbReference type="Proteomes" id="UP000034680"/>
    </source>
</evidence>
<dbReference type="PROSITE" id="PS00178">
    <property type="entry name" value="AA_TRNA_LIGASE_I"/>
    <property type="match status" value="1"/>
</dbReference>
<dbReference type="SUPFAM" id="SSF47323">
    <property type="entry name" value="Anticodon-binding domain of a subclass of class I aminoacyl-tRNA synthetases"/>
    <property type="match status" value="1"/>
</dbReference>
<dbReference type="Gene3D" id="1.10.730.20">
    <property type="match status" value="1"/>
</dbReference>
<dbReference type="InterPro" id="IPR009008">
    <property type="entry name" value="Val/Leu/Ile-tRNA-synth_edit"/>
</dbReference>
<keyword evidence="6 12" id="KW-0067">ATP-binding</keyword>
<gene>
    <name evidence="16" type="ORF">UCDDA912_g00776</name>
</gene>
<dbReference type="GO" id="GO:0032543">
    <property type="term" value="P:mitochondrial translation"/>
    <property type="evidence" value="ECO:0007669"/>
    <property type="project" value="EnsemblFungi"/>
</dbReference>
<dbReference type="EMBL" id="LCUC01000030">
    <property type="protein sequence ID" value="KKY39218.1"/>
    <property type="molecule type" value="Genomic_DNA"/>
</dbReference>
<dbReference type="PANTHER" id="PTHR42765">
    <property type="entry name" value="SOLEUCYL-TRNA SYNTHETASE"/>
    <property type="match status" value="1"/>
</dbReference>
<dbReference type="InterPro" id="IPR002300">
    <property type="entry name" value="aa-tRNA-synth_Ia"/>
</dbReference>
<name>A0A0G2HWV7_9PEZI</name>
<evidence type="ECO:0000256" key="4">
    <source>
        <dbReference type="ARBA" id="ARBA00022598"/>
    </source>
</evidence>
<feature type="domain" description="Aminoacyl-tRNA synthetase class Ia" evidence="14">
    <location>
        <begin position="36"/>
        <end position="689"/>
    </location>
</feature>
<dbReference type="FunFam" id="3.40.50.620:FF:000111">
    <property type="entry name" value="Mitochondrial isoleucyl-tRNA synthetase"/>
    <property type="match status" value="1"/>
</dbReference>
<dbReference type="InterPro" id="IPR009080">
    <property type="entry name" value="tRNAsynth_Ia_anticodon-bd"/>
</dbReference>
<dbReference type="AlphaFoldDB" id="A0A0G2HWV7"/>
<evidence type="ECO:0000256" key="12">
    <source>
        <dbReference type="RuleBase" id="RU363035"/>
    </source>
</evidence>
<keyword evidence="7 12" id="KW-0648">Protein biosynthesis</keyword>
<dbReference type="OrthoDB" id="10264412at2759"/>
<feature type="domain" description="Methionyl/Valyl/Leucyl/Isoleucyl-tRNA synthetase anticodon-binding" evidence="15">
    <location>
        <begin position="730"/>
        <end position="884"/>
    </location>
</feature>
<comment type="catalytic activity">
    <reaction evidence="10">
        <text>tRNA(Ile) + L-isoleucine + ATP = L-isoleucyl-tRNA(Ile) + AMP + diphosphate</text>
        <dbReference type="Rhea" id="RHEA:11060"/>
        <dbReference type="Rhea" id="RHEA-COMP:9666"/>
        <dbReference type="Rhea" id="RHEA-COMP:9695"/>
        <dbReference type="ChEBI" id="CHEBI:30616"/>
        <dbReference type="ChEBI" id="CHEBI:33019"/>
        <dbReference type="ChEBI" id="CHEBI:58045"/>
        <dbReference type="ChEBI" id="CHEBI:78442"/>
        <dbReference type="ChEBI" id="CHEBI:78528"/>
        <dbReference type="ChEBI" id="CHEBI:456215"/>
        <dbReference type="EC" id="6.1.1.5"/>
    </reaction>
</comment>
<evidence type="ECO:0000256" key="10">
    <source>
        <dbReference type="ARBA" id="ARBA00048359"/>
    </source>
</evidence>
<keyword evidence="8 12" id="KW-0030">Aminoacyl-tRNA synthetase</keyword>
<dbReference type="InterPro" id="IPR013155">
    <property type="entry name" value="M/V/L/I-tRNA-synth_anticd-bd"/>
</dbReference>
<comment type="similarity">
    <text evidence="2 12">Belongs to the class-I aminoacyl-tRNA synthetase family.</text>
</comment>
<dbReference type="GO" id="GO:0006428">
    <property type="term" value="P:isoleucyl-tRNA aminoacylation"/>
    <property type="evidence" value="ECO:0007669"/>
    <property type="project" value="InterPro"/>
</dbReference>
<dbReference type="SUPFAM" id="SSF52374">
    <property type="entry name" value="Nucleotidylyl transferase"/>
    <property type="match status" value="1"/>
</dbReference>
<keyword evidence="4 12" id="KW-0436">Ligase</keyword>
<comment type="caution">
    <text evidence="16">The sequence shown here is derived from an EMBL/GenBank/DDBJ whole genome shotgun (WGS) entry which is preliminary data.</text>
</comment>
<feature type="region of interest" description="Disordered" evidence="13">
    <location>
        <begin position="632"/>
        <end position="666"/>
    </location>
</feature>
<evidence type="ECO:0000313" key="16">
    <source>
        <dbReference type="EMBL" id="KKY39218.1"/>
    </source>
</evidence>
<dbReference type="PRINTS" id="PR00984">
    <property type="entry name" value="TRNASYNTHILE"/>
</dbReference>
<evidence type="ECO:0000256" key="3">
    <source>
        <dbReference type="ARBA" id="ARBA00013165"/>
    </source>
</evidence>
<evidence type="ECO:0000259" key="15">
    <source>
        <dbReference type="Pfam" id="PF08264"/>
    </source>
</evidence>
<evidence type="ECO:0000256" key="7">
    <source>
        <dbReference type="ARBA" id="ARBA00022917"/>
    </source>
</evidence>
<evidence type="ECO:0000256" key="2">
    <source>
        <dbReference type="ARBA" id="ARBA00005594"/>
    </source>
</evidence>
<dbReference type="Pfam" id="PF00133">
    <property type="entry name" value="tRNA-synt_1"/>
    <property type="match status" value="1"/>
</dbReference>
<dbReference type="EC" id="6.1.1.5" evidence="3"/>
<dbReference type="NCBIfam" id="TIGR00392">
    <property type="entry name" value="ileS"/>
    <property type="match status" value="1"/>
</dbReference>
<protein>
    <recommendedName>
        <fullName evidence="11">Isoleucine--tRNA ligase, mitochondrial</fullName>
        <ecNumber evidence="3">6.1.1.5</ecNumber>
    </recommendedName>
    <alternativeName>
        <fullName evidence="9">Isoleucyl-tRNA synthetase</fullName>
    </alternativeName>
</protein>
<dbReference type="InterPro" id="IPR002301">
    <property type="entry name" value="Ile-tRNA-ligase"/>
</dbReference>
<evidence type="ECO:0000259" key="14">
    <source>
        <dbReference type="Pfam" id="PF00133"/>
    </source>
</evidence>
<dbReference type="GO" id="GO:0004822">
    <property type="term" value="F:isoleucine-tRNA ligase activity"/>
    <property type="evidence" value="ECO:0007669"/>
    <property type="project" value="UniProtKB-EC"/>
</dbReference>
<evidence type="ECO:0000256" key="6">
    <source>
        <dbReference type="ARBA" id="ARBA00022840"/>
    </source>
</evidence>
<accession>A0A0G2HWV7</accession>
<dbReference type="InterPro" id="IPR001412">
    <property type="entry name" value="aa-tRNA-synth_I_CS"/>
</dbReference>
<keyword evidence="5 12" id="KW-0547">Nucleotide-binding</keyword>
<evidence type="ECO:0000256" key="9">
    <source>
        <dbReference type="ARBA" id="ARBA00032665"/>
    </source>
</evidence>
<dbReference type="STRING" id="1214573.A0A0G2HWV7"/>
<dbReference type="PANTHER" id="PTHR42765:SF1">
    <property type="entry name" value="ISOLEUCINE--TRNA LIGASE, MITOCHONDRIAL"/>
    <property type="match status" value="1"/>
</dbReference>
<sequence>MSKSWQSTLRLPKASIPPRPTPQLHEHYLRRCTDALYEWQAANRPADKQFIFHDGPPYANGSLHVGHALNKILKDIILRVKVQQGHRVKYVPGWDCHGLPIELKALEALGVRKMAPIDVRSAARDLATNTVLSQMREFRSYAVMADWDGRWTTMDPAFEIRQLELFLSMVRRGLIYRRYKPVYWSPSSGTALAEAELEYKDNHTSNAAYVTFPVASSADCDGALRQTLGDEFSGQLYAVIWTTTPWTLPANKAIAVHDELDYVIIRHGEDALIVGRGCLQQVLKTCFDRTELVENDVIASCKGSDLRRFMYRHPLHGDHVAQQPIIHADFVSAESGSGLVHLAPGHGHDDYEVCRSLGLEVSAPVDNDGHFTAEAYPRDPQRLQGLFVQGKGNAAVLELLGPHVLHVHKYQHKYPYDWRTKRPIIVRATAQWFTDVAGIKNEALKALEDVQFIPGGGKTRLESFVKGRSEWCISRQRAWGVPIPALYDKNGDAVMTEESVQHITSVIRERGTDAWWSDEPNDPAWILPSLRGQGEYRRGTDTMDVWFDSGSSWTHEGDVQADVYLEGSDQHRGWFQSSLLTRIAAAMAGDSGSGSLIKQTVGLAPFKCLITHGFTLDKDGKKMSKSLGNIISPNQVMDGSLLPPVKKRKDKSAPKGTSSKGPSGPHYDALGPDALRLWAASSDYTRDVVIGESVLKSIHISLIKYRTITKMLLGSMTENARTGPLTTTDHIAIVQLRDTMEEVGKAYDNFEFYKGFSLLNRWVNNDLSAFYLEALKDRLYCGDGGGVLEPIFWGFMRMLAPITPMLVEEAWDHAPEWLKKDNVHPLRQLYASPIIDETRLPAGREHRLKETMPVLFAVHAGIKSATEVARRDKKVGSSLQCSVMLQIPDRAIADTLLRFDELESSLVVSHVSINEPLPKAAEWKYSVDFQVPCGRGAADPSNRGSGDVQAEGSPSGVACTAWVLPPRAHKCPRCWRYIAPQEDQLCGRCEGVVEKGDI</sequence>
<evidence type="ECO:0000256" key="8">
    <source>
        <dbReference type="ARBA" id="ARBA00023146"/>
    </source>
</evidence>
<dbReference type="Gene3D" id="3.90.740.10">
    <property type="entry name" value="Valyl/Leucyl/Isoleucyl-tRNA synthetase, editing domain"/>
    <property type="match status" value="1"/>
</dbReference>
<dbReference type="Gene3D" id="3.40.50.620">
    <property type="entry name" value="HUPs"/>
    <property type="match status" value="2"/>
</dbReference>
<dbReference type="Gene3D" id="1.10.10.830">
    <property type="entry name" value="Ile-tRNA synthetase CP2 domain-like"/>
    <property type="match status" value="1"/>
</dbReference>
<dbReference type="Pfam" id="PF08264">
    <property type="entry name" value="Anticodon_1"/>
    <property type="match status" value="1"/>
</dbReference>
<dbReference type="GO" id="GO:0005524">
    <property type="term" value="F:ATP binding"/>
    <property type="evidence" value="ECO:0007669"/>
    <property type="project" value="UniProtKB-KW"/>
</dbReference>
<evidence type="ECO:0000256" key="13">
    <source>
        <dbReference type="SAM" id="MobiDB-lite"/>
    </source>
</evidence>